<reference evidence="9" key="2">
    <citation type="journal article" date="2021" name="PeerJ">
        <title>Extensive microbial diversity within the chicken gut microbiome revealed by metagenomics and culture.</title>
        <authorList>
            <person name="Gilroy R."/>
            <person name="Ravi A."/>
            <person name="Getino M."/>
            <person name="Pursley I."/>
            <person name="Horton D.L."/>
            <person name="Alikhan N.F."/>
            <person name="Baker D."/>
            <person name="Gharbi K."/>
            <person name="Hall N."/>
            <person name="Watson M."/>
            <person name="Adriaenssens E.M."/>
            <person name="Foster-Nyarko E."/>
            <person name="Jarju S."/>
            <person name="Secka A."/>
            <person name="Antonio M."/>
            <person name="Oren A."/>
            <person name="Chaudhuri R.R."/>
            <person name="La Ragione R."/>
            <person name="Hildebrand F."/>
            <person name="Pallen M.J."/>
        </authorList>
    </citation>
    <scope>NUCLEOTIDE SEQUENCE</scope>
    <source>
        <strain evidence="9">ChiBcec7-5410</strain>
    </source>
</reference>
<dbReference type="Proteomes" id="UP000824160">
    <property type="component" value="Unassembled WGS sequence"/>
</dbReference>
<gene>
    <name evidence="9" type="ORF">IAC43_03150</name>
</gene>
<dbReference type="InterPro" id="IPR006037">
    <property type="entry name" value="RCK_C"/>
</dbReference>
<keyword evidence="2" id="KW-0813">Transport</keyword>
<keyword evidence="6" id="KW-0406">Ion transport</keyword>
<dbReference type="SUPFAM" id="SSF116726">
    <property type="entry name" value="TrkA C-terminal domain-like"/>
    <property type="match status" value="1"/>
</dbReference>
<accession>A0A9D1H6U6</accession>
<evidence type="ECO:0000256" key="1">
    <source>
        <dbReference type="ARBA" id="ARBA00017378"/>
    </source>
</evidence>
<dbReference type="Pfam" id="PF02080">
    <property type="entry name" value="TrkA_C"/>
    <property type="match status" value="1"/>
</dbReference>
<protein>
    <recommendedName>
        <fullName evidence="1">Trk system potassium uptake protein TrkA</fullName>
    </recommendedName>
</protein>
<evidence type="ECO:0000259" key="7">
    <source>
        <dbReference type="PROSITE" id="PS51201"/>
    </source>
</evidence>
<evidence type="ECO:0000256" key="4">
    <source>
        <dbReference type="ARBA" id="ARBA00022958"/>
    </source>
</evidence>
<dbReference type="GO" id="GO:0015079">
    <property type="term" value="F:potassium ion transmembrane transporter activity"/>
    <property type="evidence" value="ECO:0007669"/>
    <property type="project" value="InterPro"/>
</dbReference>
<evidence type="ECO:0000313" key="9">
    <source>
        <dbReference type="EMBL" id="HIT94162.1"/>
    </source>
</evidence>
<dbReference type="AlphaFoldDB" id="A0A9D1H6U6"/>
<dbReference type="InterPro" id="IPR006036">
    <property type="entry name" value="K_uptake_TrkA"/>
</dbReference>
<keyword evidence="4" id="KW-0630">Potassium</keyword>
<dbReference type="InterPro" id="IPR036721">
    <property type="entry name" value="RCK_C_sf"/>
</dbReference>
<dbReference type="SUPFAM" id="SSF51735">
    <property type="entry name" value="NAD(P)-binding Rossmann-fold domains"/>
    <property type="match status" value="1"/>
</dbReference>
<dbReference type="InterPro" id="IPR050721">
    <property type="entry name" value="Trk_Ktr_HKT_K-transport"/>
</dbReference>
<name>A0A9D1H6U6_9FIRM</name>
<keyword evidence="3" id="KW-0633">Potassium transport</keyword>
<keyword evidence="5" id="KW-0520">NAD</keyword>
<dbReference type="Gene3D" id="3.30.70.1450">
    <property type="entry name" value="Regulator of K+ conductance, C-terminal domain"/>
    <property type="match status" value="1"/>
</dbReference>
<evidence type="ECO:0000256" key="2">
    <source>
        <dbReference type="ARBA" id="ARBA00022448"/>
    </source>
</evidence>
<proteinExistence type="predicted"/>
<comment type="caution">
    <text evidence="9">The sequence shown here is derived from an EMBL/GenBank/DDBJ whole genome shotgun (WGS) entry which is preliminary data.</text>
</comment>
<reference evidence="9" key="1">
    <citation type="submission" date="2020-10" db="EMBL/GenBank/DDBJ databases">
        <authorList>
            <person name="Gilroy R."/>
        </authorList>
    </citation>
    <scope>NUCLEOTIDE SEQUENCE</scope>
    <source>
        <strain evidence="9">ChiBcec7-5410</strain>
    </source>
</reference>
<sequence>MNIIIIGGGKLGFYLAKTLIEHKHHPVLIEADAETCSEISAGLEIPVVCGDGTTAEALRAAGAEDADVVVAVTGKDEQNLVACQLARMTFPVKRTAAKVNNPKNAEIMRKLGIDIVISSTDAIARLIEWEVDLSGFKYIASLGQGEATLHEIMLPADFAYSGRKLSEVKLPEQSVLVAVERKHEVIIPRGNTEIISGDKLVVLVKGDVLDKVRDKLKL</sequence>
<dbReference type="PROSITE" id="PS51201">
    <property type="entry name" value="RCK_N"/>
    <property type="match status" value="1"/>
</dbReference>
<evidence type="ECO:0000256" key="5">
    <source>
        <dbReference type="ARBA" id="ARBA00023027"/>
    </source>
</evidence>
<organism evidence="9 10">
    <name type="scientific">Candidatus Faecivivens stercoripullorum</name>
    <dbReference type="NCBI Taxonomy" id="2840805"/>
    <lineage>
        <taxon>Bacteria</taxon>
        <taxon>Bacillati</taxon>
        <taxon>Bacillota</taxon>
        <taxon>Clostridia</taxon>
        <taxon>Eubacteriales</taxon>
        <taxon>Oscillospiraceae</taxon>
        <taxon>Oscillospiraceae incertae sedis</taxon>
        <taxon>Candidatus Faecivivens</taxon>
    </lineage>
</organism>
<dbReference type="Gene3D" id="3.40.50.720">
    <property type="entry name" value="NAD(P)-binding Rossmann-like Domain"/>
    <property type="match status" value="1"/>
</dbReference>
<evidence type="ECO:0000256" key="3">
    <source>
        <dbReference type="ARBA" id="ARBA00022538"/>
    </source>
</evidence>
<dbReference type="InterPro" id="IPR003148">
    <property type="entry name" value="RCK_N"/>
</dbReference>
<evidence type="ECO:0000259" key="8">
    <source>
        <dbReference type="PROSITE" id="PS51202"/>
    </source>
</evidence>
<dbReference type="EMBL" id="DVLW01000087">
    <property type="protein sequence ID" value="HIT94162.1"/>
    <property type="molecule type" value="Genomic_DNA"/>
</dbReference>
<dbReference type="PANTHER" id="PTHR43833">
    <property type="entry name" value="POTASSIUM CHANNEL PROTEIN 2-RELATED-RELATED"/>
    <property type="match status" value="1"/>
</dbReference>
<dbReference type="GO" id="GO:0005886">
    <property type="term" value="C:plasma membrane"/>
    <property type="evidence" value="ECO:0007669"/>
    <property type="project" value="InterPro"/>
</dbReference>
<dbReference type="PRINTS" id="PR00335">
    <property type="entry name" value="KUPTAKETRKA"/>
</dbReference>
<dbReference type="PANTHER" id="PTHR43833:SF5">
    <property type="entry name" value="TRK SYSTEM POTASSIUM UPTAKE PROTEIN TRKA"/>
    <property type="match status" value="1"/>
</dbReference>
<feature type="domain" description="RCK C-terminal" evidence="8">
    <location>
        <begin position="137"/>
        <end position="218"/>
    </location>
</feature>
<dbReference type="PROSITE" id="PS51202">
    <property type="entry name" value="RCK_C"/>
    <property type="match status" value="1"/>
</dbReference>
<dbReference type="Pfam" id="PF02254">
    <property type="entry name" value="TrkA_N"/>
    <property type="match status" value="1"/>
</dbReference>
<feature type="domain" description="RCK N-terminal" evidence="7">
    <location>
        <begin position="1"/>
        <end position="117"/>
    </location>
</feature>
<dbReference type="InterPro" id="IPR036291">
    <property type="entry name" value="NAD(P)-bd_dom_sf"/>
</dbReference>
<evidence type="ECO:0000256" key="6">
    <source>
        <dbReference type="ARBA" id="ARBA00023065"/>
    </source>
</evidence>
<evidence type="ECO:0000313" key="10">
    <source>
        <dbReference type="Proteomes" id="UP000824160"/>
    </source>
</evidence>